<accession>A0AAV7BUG5</accession>
<evidence type="ECO:0000256" key="1">
    <source>
        <dbReference type="SAM" id="MobiDB-lite"/>
    </source>
</evidence>
<reference evidence="2" key="1">
    <citation type="thesis" date="2020" institute="ProQuest LLC" country="789 East Eisenhower Parkway, Ann Arbor, MI, USA">
        <title>Comparative Genomics and Chromosome Evolution.</title>
        <authorList>
            <person name="Mudd A.B."/>
        </authorList>
    </citation>
    <scope>NUCLEOTIDE SEQUENCE</scope>
    <source>
        <strain evidence="2">237g6f4</strain>
        <tissue evidence="2">Blood</tissue>
    </source>
</reference>
<dbReference type="AlphaFoldDB" id="A0AAV7BUG5"/>
<organism evidence="2 3">
    <name type="scientific">Engystomops pustulosus</name>
    <name type="common">Tungara frog</name>
    <name type="synonym">Physalaemus pustulosus</name>
    <dbReference type="NCBI Taxonomy" id="76066"/>
    <lineage>
        <taxon>Eukaryota</taxon>
        <taxon>Metazoa</taxon>
        <taxon>Chordata</taxon>
        <taxon>Craniata</taxon>
        <taxon>Vertebrata</taxon>
        <taxon>Euteleostomi</taxon>
        <taxon>Amphibia</taxon>
        <taxon>Batrachia</taxon>
        <taxon>Anura</taxon>
        <taxon>Neobatrachia</taxon>
        <taxon>Hyloidea</taxon>
        <taxon>Leptodactylidae</taxon>
        <taxon>Leiuperinae</taxon>
        <taxon>Engystomops</taxon>
    </lineage>
</organism>
<name>A0AAV7BUG5_ENGPU</name>
<dbReference type="Proteomes" id="UP000824782">
    <property type="component" value="Unassembled WGS sequence"/>
</dbReference>
<evidence type="ECO:0000313" key="2">
    <source>
        <dbReference type="EMBL" id="KAG8576228.1"/>
    </source>
</evidence>
<comment type="caution">
    <text evidence="2">The sequence shown here is derived from an EMBL/GenBank/DDBJ whole genome shotgun (WGS) entry which is preliminary data.</text>
</comment>
<protein>
    <submittedName>
        <fullName evidence="2">Uncharacterized protein</fullName>
    </submittedName>
</protein>
<dbReference type="EMBL" id="WNYA01000004">
    <property type="protein sequence ID" value="KAG8576228.1"/>
    <property type="molecule type" value="Genomic_DNA"/>
</dbReference>
<proteinExistence type="predicted"/>
<keyword evidence="3" id="KW-1185">Reference proteome</keyword>
<evidence type="ECO:0000313" key="3">
    <source>
        <dbReference type="Proteomes" id="UP000824782"/>
    </source>
</evidence>
<sequence>MQTGTEKHGGTHTDRQIHADTHASKHIITHTIHSLYGSVIHIHTCHIPSHTLCCLQQPWHHTEESSGFSSSSSSSSRSLS</sequence>
<gene>
    <name evidence="2" type="ORF">GDO81_009805</name>
</gene>
<feature type="region of interest" description="Disordered" evidence="1">
    <location>
        <begin position="1"/>
        <end position="22"/>
    </location>
</feature>